<feature type="compositionally biased region" description="Basic and acidic residues" evidence="1">
    <location>
        <begin position="1"/>
        <end position="13"/>
    </location>
</feature>
<accession>X1K6W7</accession>
<organism evidence="2">
    <name type="scientific">marine sediment metagenome</name>
    <dbReference type="NCBI Taxonomy" id="412755"/>
    <lineage>
        <taxon>unclassified sequences</taxon>
        <taxon>metagenomes</taxon>
        <taxon>ecological metagenomes</taxon>
    </lineage>
</organism>
<evidence type="ECO:0000256" key="1">
    <source>
        <dbReference type="SAM" id="MobiDB-lite"/>
    </source>
</evidence>
<dbReference type="EMBL" id="BARV01009609">
    <property type="protein sequence ID" value="GAI02777.1"/>
    <property type="molecule type" value="Genomic_DNA"/>
</dbReference>
<reference evidence="2" key="1">
    <citation type="journal article" date="2014" name="Front. Microbiol.">
        <title>High frequency of phylogenetically diverse reductive dehalogenase-homologous genes in deep subseafloor sedimentary metagenomes.</title>
        <authorList>
            <person name="Kawai M."/>
            <person name="Futagami T."/>
            <person name="Toyoda A."/>
            <person name="Takaki Y."/>
            <person name="Nishi S."/>
            <person name="Hori S."/>
            <person name="Arai W."/>
            <person name="Tsubouchi T."/>
            <person name="Morono Y."/>
            <person name="Uchiyama I."/>
            <person name="Ito T."/>
            <person name="Fujiyama A."/>
            <person name="Inagaki F."/>
            <person name="Takami H."/>
        </authorList>
    </citation>
    <scope>NUCLEOTIDE SEQUENCE</scope>
    <source>
        <strain evidence="2">Expedition CK06-06</strain>
    </source>
</reference>
<comment type="caution">
    <text evidence="2">The sequence shown here is derived from an EMBL/GenBank/DDBJ whole genome shotgun (WGS) entry which is preliminary data.</text>
</comment>
<gene>
    <name evidence="2" type="ORF">S06H3_18892</name>
</gene>
<protein>
    <submittedName>
        <fullName evidence="2">Uncharacterized protein</fullName>
    </submittedName>
</protein>
<feature type="region of interest" description="Disordered" evidence="1">
    <location>
        <begin position="1"/>
        <end position="22"/>
    </location>
</feature>
<feature type="non-terminal residue" evidence="2">
    <location>
        <position position="36"/>
    </location>
</feature>
<dbReference type="AlphaFoldDB" id="X1K6W7"/>
<name>X1K6W7_9ZZZZ</name>
<proteinExistence type="predicted"/>
<sequence length="36" mass="3787">MAKTKDNAQDNHADSSITEFPDNLLACPGGLQLGTL</sequence>
<evidence type="ECO:0000313" key="2">
    <source>
        <dbReference type="EMBL" id="GAI02777.1"/>
    </source>
</evidence>